<dbReference type="Gene3D" id="1.10.510.10">
    <property type="entry name" value="Transferase(Phosphotransferase) domain 1"/>
    <property type="match status" value="1"/>
</dbReference>
<evidence type="ECO:0000313" key="4">
    <source>
        <dbReference type="EMBL" id="POS81279.1"/>
    </source>
</evidence>
<dbReference type="STRING" id="158607.A0A2P5IFK5"/>
<dbReference type="Proteomes" id="UP000094444">
    <property type="component" value="Unassembled WGS sequence"/>
</dbReference>
<dbReference type="InterPro" id="IPR011009">
    <property type="entry name" value="Kinase-like_dom_sf"/>
</dbReference>
<dbReference type="OrthoDB" id="310217at2759"/>
<evidence type="ECO:0000259" key="3">
    <source>
        <dbReference type="PROSITE" id="PS50011"/>
    </source>
</evidence>
<dbReference type="SMART" id="SM00220">
    <property type="entry name" value="S_TKc"/>
    <property type="match status" value="1"/>
</dbReference>
<protein>
    <recommendedName>
        <fullName evidence="3">Protein kinase domain-containing protein</fullName>
    </recommendedName>
</protein>
<dbReference type="InParanoid" id="A0A2P5IFK5"/>
<proteinExistence type="predicted"/>
<name>A0A2P5IFK5_DIAHE</name>
<dbReference type="AlphaFoldDB" id="A0A2P5IFK5"/>
<dbReference type="InterPro" id="IPR017441">
    <property type="entry name" value="Protein_kinase_ATP_BS"/>
</dbReference>
<dbReference type="EMBL" id="MAVT02000013">
    <property type="protein sequence ID" value="POS81279.1"/>
    <property type="molecule type" value="Genomic_DNA"/>
</dbReference>
<evidence type="ECO:0000256" key="2">
    <source>
        <dbReference type="SAM" id="MobiDB-lite"/>
    </source>
</evidence>
<feature type="domain" description="Protein kinase" evidence="3">
    <location>
        <begin position="8"/>
        <end position="358"/>
    </location>
</feature>
<dbReference type="SUPFAM" id="SSF56112">
    <property type="entry name" value="Protein kinase-like (PK-like)"/>
    <property type="match status" value="1"/>
</dbReference>
<dbReference type="PROSITE" id="PS50011">
    <property type="entry name" value="PROTEIN_KINASE_DOM"/>
    <property type="match status" value="1"/>
</dbReference>
<organism evidence="4 5">
    <name type="scientific">Diaporthe helianthi</name>
    <dbReference type="NCBI Taxonomy" id="158607"/>
    <lineage>
        <taxon>Eukaryota</taxon>
        <taxon>Fungi</taxon>
        <taxon>Dikarya</taxon>
        <taxon>Ascomycota</taxon>
        <taxon>Pezizomycotina</taxon>
        <taxon>Sordariomycetes</taxon>
        <taxon>Sordariomycetidae</taxon>
        <taxon>Diaporthales</taxon>
        <taxon>Diaporthaceae</taxon>
        <taxon>Diaporthe</taxon>
    </lineage>
</organism>
<evidence type="ECO:0000256" key="1">
    <source>
        <dbReference type="PROSITE-ProRule" id="PRU10141"/>
    </source>
</evidence>
<evidence type="ECO:0000313" key="5">
    <source>
        <dbReference type="Proteomes" id="UP000094444"/>
    </source>
</evidence>
<keyword evidence="1" id="KW-0067">ATP-binding</keyword>
<comment type="caution">
    <text evidence="4">The sequence shown here is derived from an EMBL/GenBank/DDBJ whole genome shotgun (WGS) entry which is preliminary data.</text>
</comment>
<dbReference type="GO" id="GO:0004672">
    <property type="term" value="F:protein kinase activity"/>
    <property type="evidence" value="ECO:0007669"/>
    <property type="project" value="InterPro"/>
</dbReference>
<dbReference type="PROSITE" id="PS00107">
    <property type="entry name" value="PROTEIN_KINASE_ATP"/>
    <property type="match status" value="1"/>
</dbReference>
<keyword evidence="5" id="KW-1185">Reference proteome</keyword>
<dbReference type="InterPro" id="IPR000719">
    <property type="entry name" value="Prot_kinase_dom"/>
</dbReference>
<reference evidence="4" key="1">
    <citation type="submission" date="2017-09" db="EMBL/GenBank/DDBJ databases">
        <title>Polyketide synthases of a Diaporthe helianthi virulent isolate.</title>
        <authorList>
            <person name="Baroncelli R."/>
        </authorList>
    </citation>
    <scope>NUCLEOTIDE SEQUENCE [LARGE SCALE GENOMIC DNA]</scope>
    <source>
        <strain evidence="4">7/96</strain>
    </source>
</reference>
<gene>
    <name evidence="4" type="ORF">DHEL01_v200329</name>
</gene>
<feature type="binding site" evidence="1">
    <location>
        <position position="44"/>
    </location>
    <ligand>
        <name>ATP</name>
        <dbReference type="ChEBI" id="CHEBI:30616"/>
    </ligand>
</feature>
<keyword evidence="1" id="KW-0547">Nucleotide-binding</keyword>
<dbReference type="GO" id="GO:0005524">
    <property type="term" value="F:ATP binding"/>
    <property type="evidence" value="ECO:0007669"/>
    <property type="project" value="UniProtKB-UniRule"/>
</dbReference>
<accession>A0A2P5IFK5</accession>
<sequence>MVTAKKNFTFIKILGAGGSGVVVLLRWTPASNAAQSVGYNVAMKYSARLDEYGEVIWDDIANEKDIMQNLVRAPHITQPFFFRDKTPDLPGFSWRLRPRRALRQAIVTAENLDATNRALFMEFAKMGDLRNLMQKLGGADNHFPPEVLWRIFDCLVKACKAMEYPPFLRTPGFRNGLPLQEDIPVAQGPPGAQPTAQPGYLGKVHFDLDPQNIFLAGYDAPDHTQVPKFQNGTNLIVDQIRGLQIPPTLGRYGTDGRLHQAQNMLCLVLLTHPDFPPVAGRMLSQEPPGNGPVPAQDQRWTYADRLIEGSQEAQEYRARFTPLLCDTIARCLMHRQEHRPDLVELQRIITNALRDPPIRLADDIQRFFGSDAPPPVPIYAPYIGVDIGRLDPFDPYPGHRYLDDTVPDDSPDSPPRRRVRRRVNHDDQSYVP</sequence>
<feature type="region of interest" description="Disordered" evidence="2">
    <location>
        <begin position="398"/>
        <end position="432"/>
    </location>
</feature>